<protein>
    <submittedName>
        <fullName evidence="1">Uncharacterized protein</fullName>
    </submittedName>
</protein>
<organism evidence="1 2">
    <name type="scientific">Smallanthus sonchifolius</name>
    <dbReference type="NCBI Taxonomy" id="185202"/>
    <lineage>
        <taxon>Eukaryota</taxon>
        <taxon>Viridiplantae</taxon>
        <taxon>Streptophyta</taxon>
        <taxon>Embryophyta</taxon>
        <taxon>Tracheophyta</taxon>
        <taxon>Spermatophyta</taxon>
        <taxon>Magnoliopsida</taxon>
        <taxon>eudicotyledons</taxon>
        <taxon>Gunneridae</taxon>
        <taxon>Pentapetalae</taxon>
        <taxon>asterids</taxon>
        <taxon>campanulids</taxon>
        <taxon>Asterales</taxon>
        <taxon>Asteraceae</taxon>
        <taxon>Asteroideae</taxon>
        <taxon>Heliantheae alliance</taxon>
        <taxon>Millerieae</taxon>
        <taxon>Smallanthus</taxon>
    </lineage>
</organism>
<dbReference type="Proteomes" id="UP001056120">
    <property type="component" value="Linkage Group LG14"/>
</dbReference>
<gene>
    <name evidence="1" type="ORF">L1987_42338</name>
</gene>
<sequence>MSLLLYLDTNAFAYDDRSNNKLSYRKVDYFLTVRWNSSSIIEERTVHLQKNNSLNSTTVLAYDGFAFIHGKASGRFGLVV</sequence>
<evidence type="ECO:0000313" key="2">
    <source>
        <dbReference type="Proteomes" id="UP001056120"/>
    </source>
</evidence>
<keyword evidence="2" id="KW-1185">Reference proteome</keyword>
<comment type="caution">
    <text evidence="1">The sequence shown here is derived from an EMBL/GenBank/DDBJ whole genome shotgun (WGS) entry which is preliminary data.</text>
</comment>
<name>A0ACB9GJ74_9ASTR</name>
<evidence type="ECO:0000313" key="1">
    <source>
        <dbReference type="EMBL" id="KAI3783261.1"/>
    </source>
</evidence>
<reference evidence="1 2" key="2">
    <citation type="journal article" date="2022" name="Mol. Ecol. Resour.">
        <title>The genomes of chicory, endive, great burdock and yacon provide insights into Asteraceae paleo-polyploidization history and plant inulin production.</title>
        <authorList>
            <person name="Fan W."/>
            <person name="Wang S."/>
            <person name="Wang H."/>
            <person name="Wang A."/>
            <person name="Jiang F."/>
            <person name="Liu H."/>
            <person name="Zhao H."/>
            <person name="Xu D."/>
            <person name="Zhang Y."/>
        </authorList>
    </citation>
    <scope>NUCLEOTIDE SEQUENCE [LARGE SCALE GENOMIC DNA]</scope>
    <source>
        <strain evidence="2">cv. Yunnan</strain>
        <tissue evidence="1">Leaves</tissue>
    </source>
</reference>
<accession>A0ACB9GJ74</accession>
<reference evidence="2" key="1">
    <citation type="journal article" date="2022" name="Mol. Ecol. Resour.">
        <title>The genomes of chicory, endive, great burdock and yacon provide insights into Asteraceae palaeo-polyploidization history and plant inulin production.</title>
        <authorList>
            <person name="Fan W."/>
            <person name="Wang S."/>
            <person name="Wang H."/>
            <person name="Wang A."/>
            <person name="Jiang F."/>
            <person name="Liu H."/>
            <person name="Zhao H."/>
            <person name="Xu D."/>
            <person name="Zhang Y."/>
        </authorList>
    </citation>
    <scope>NUCLEOTIDE SEQUENCE [LARGE SCALE GENOMIC DNA]</scope>
    <source>
        <strain evidence="2">cv. Yunnan</strain>
    </source>
</reference>
<proteinExistence type="predicted"/>
<dbReference type="EMBL" id="CM042031">
    <property type="protein sequence ID" value="KAI3783261.1"/>
    <property type="molecule type" value="Genomic_DNA"/>
</dbReference>